<feature type="region of interest" description="Disordered" evidence="1">
    <location>
        <begin position="1"/>
        <end position="40"/>
    </location>
</feature>
<protein>
    <submittedName>
        <fullName evidence="2">Uncharacterized protein</fullName>
    </submittedName>
</protein>
<evidence type="ECO:0000313" key="2">
    <source>
        <dbReference type="EMBL" id="ORY56902.1"/>
    </source>
</evidence>
<keyword evidence="3" id="KW-1185">Reference proteome</keyword>
<dbReference type="AlphaFoldDB" id="A0A1Y2DCA3"/>
<feature type="compositionally biased region" description="Basic residues" evidence="1">
    <location>
        <begin position="21"/>
        <end position="33"/>
    </location>
</feature>
<gene>
    <name evidence="2" type="ORF">BCR38DRAFT_478542</name>
</gene>
<accession>A0A1Y2DCA3</accession>
<dbReference type="GeneID" id="63779323"/>
<name>A0A1Y2DCA3_9PEZI</name>
<feature type="compositionally biased region" description="Polar residues" evidence="1">
    <location>
        <begin position="1"/>
        <end position="20"/>
    </location>
</feature>
<reference evidence="2 3" key="1">
    <citation type="submission" date="2016-07" db="EMBL/GenBank/DDBJ databases">
        <title>Pervasive Adenine N6-methylation of Active Genes in Fungi.</title>
        <authorList>
            <consortium name="DOE Joint Genome Institute"/>
            <person name="Mondo S.J."/>
            <person name="Dannebaum R.O."/>
            <person name="Kuo R.C."/>
            <person name="Labutti K."/>
            <person name="Haridas S."/>
            <person name="Kuo A."/>
            <person name="Salamov A."/>
            <person name="Ahrendt S.R."/>
            <person name="Lipzen A."/>
            <person name="Sullivan W."/>
            <person name="Andreopoulos W.B."/>
            <person name="Clum A."/>
            <person name="Lindquist E."/>
            <person name="Daum C."/>
            <person name="Ramamoorthy G.K."/>
            <person name="Gryganskyi A."/>
            <person name="Culley D."/>
            <person name="Magnuson J.K."/>
            <person name="James T.Y."/>
            <person name="O'Malley M.A."/>
            <person name="Stajich J.E."/>
            <person name="Spatafora J.W."/>
            <person name="Visel A."/>
            <person name="Grigoriev I.V."/>
        </authorList>
    </citation>
    <scope>NUCLEOTIDE SEQUENCE [LARGE SCALE GENOMIC DNA]</scope>
    <source>
        <strain evidence="2 3">CBS 129021</strain>
    </source>
</reference>
<evidence type="ECO:0000256" key="1">
    <source>
        <dbReference type="SAM" id="MobiDB-lite"/>
    </source>
</evidence>
<dbReference type="EMBL" id="MCFJ01000021">
    <property type="protein sequence ID" value="ORY56902.1"/>
    <property type="molecule type" value="Genomic_DNA"/>
</dbReference>
<evidence type="ECO:0000313" key="3">
    <source>
        <dbReference type="Proteomes" id="UP000193689"/>
    </source>
</evidence>
<sequence length="213" mass="23151">MCLWSPQVQRSEGGQWPSLQKTRKNSGAVRHRGPQTDQRTPRLAAQHQLAFALGSPHSDPGVLKPRVQSPRFRSNQCNLVRGIPERANRDQVPSLMGAFCQSVSASTRGLPTIESRSNCAIREIGSRDLGTAIEVLLKDGDKPGSSLCRPAVELGITVAVNICLNGAMYPTIALESVVTASGQRPGIKAAEEHDGQLVLETKHRYEGTRLLRN</sequence>
<dbReference type="RefSeq" id="XP_040710369.1">
    <property type="nucleotide sequence ID" value="XM_040863111.1"/>
</dbReference>
<organism evidence="2 3">
    <name type="scientific">Pseudomassariella vexata</name>
    <dbReference type="NCBI Taxonomy" id="1141098"/>
    <lineage>
        <taxon>Eukaryota</taxon>
        <taxon>Fungi</taxon>
        <taxon>Dikarya</taxon>
        <taxon>Ascomycota</taxon>
        <taxon>Pezizomycotina</taxon>
        <taxon>Sordariomycetes</taxon>
        <taxon>Xylariomycetidae</taxon>
        <taxon>Amphisphaeriales</taxon>
        <taxon>Pseudomassariaceae</taxon>
        <taxon>Pseudomassariella</taxon>
    </lineage>
</organism>
<dbReference type="InParanoid" id="A0A1Y2DCA3"/>
<dbReference type="Proteomes" id="UP000193689">
    <property type="component" value="Unassembled WGS sequence"/>
</dbReference>
<proteinExistence type="predicted"/>
<comment type="caution">
    <text evidence="2">The sequence shown here is derived from an EMBL/GenBank/DDBJ whole genome shotgun (WGS) entry which is preliminary data.</text>
</comment>